<comment type="similarity">
    <text evidence="2">Belongs to the beta sliding clamp family.</text>
</comment>
<dbReference type="Gene3D" id="3.70.10.10">
    <property type="match status" value="1"/>
</dbReference>
<feature type="domain" description="DNA polymerase III beta sliding clamp C-terminal" evidence="11">
    <location>
        <begin position="253"/>
        <end position="369"/>
    </location>
</feature>
<dbReference type="InterPro" id="IPR022634">
    <property type="entry name" value="DNA_polIII_beta_N"/>
</dbReference>
<dbReference type="GO" id="GO:0005737">
    <property type="term" value="C:cytoplasm"/>
    <property type="evidence" value="ECO:0007669"/>
    <property type="project" value="UniProtKB-SubCell"/>
</dbReference>
<evidence type="ECO:0000256" key="6">
    <source>
        <dbReference type="ARBA" id="ARBA00022705"/>
    </source>
</evidence>
<dbReference type="RefSeq" id="WP_039121704.1">
    <property type="nucleotide sequence ID" value="NZ_AOJP01000006.1"/>
</dbReference>
<evidence type="ECO:0000259" key="10">
    <source>
        <dbReference type="Pfam" id="PF02767"/>
    </source>
</evidence>
<dbReference type="GO" id="GO:0006271">
    <property type="term" value="P:DNA strand elongation involved in DNA replication"/>
    <property type="evidence" value="ECO:0007669"/>
    <property type="project" value="TreeGrafter"/>
</dbReference>
<evidence type="ECO:0000256" key="3">
    <source>
        <dbReference type="ARBA" id="ARBA00022490"/>
    </source>
</evidence>
<protein>
    <submittedName>
        <fullName evidence="12">DNA polymerase III subunit beta</fullName>
    </submittedName>
</protein>
<dbReference type="GO" id="GO:0009360">
    <property type="term" value="C:DNA polymerase III complex"/>
    <property type="evidence" value="ECO:0007669"/>
    <property type="project" value="InterPro"/>
</dbReference>
<evidence type="ECO:0000256" key="7">
    <source>
        <dbReference type="ARBA" id="ARBA00022932"/>
    </source>
</evidence>
<evidence type="ECO:0000256" key="5">
    <source>
        <dbReference type="ARBA" id="ARBA00022695"/>
    </source>
</evidence>
<dbReference type="PANTHER" id="PTHR30478">
    <property type="entry name" value="DNA POLYMERASE III SUBUNIT BETA"/>
    <property type="match status" value="1"/>
</dbReference>
<keyword evidence="6" id="KW-0235">DNA replication</keyword>
<sequence length="373" mass="42754">MQVIVNRNEFLKKLRIVEKAISENKIKPILSCVYMETRGEMLFLCGTNLETTITTTVSCKEVLKEGKVAFQYPLIDEYMKELKEEEIQIRMDGEALMVEGGDAVSEFSTFPYEDYPKAFENFEKQEEEVLLRMNSIELATIFDKLKFSAGSTDNPAIHCVRVEGRDGEIHFVTTDTYRLTYLHKSFSLQEDFQMSLPLETVEACSKIFRGLEAEVKVYFDKKFAHFLIEDIHIVSSLIELTFPAYQTILSNGNYDKIMGISTESLISILRRVIIFVRNNEESKYGATFHLADGVLKIKGNSDIAKINEEMAVDYQGAPLKVSLNTKYLFDFVQNLEKDTELSLEMLSSKTSVKVHEKGKEDYIYILMPLALKD</sequence>
<dbReference type="PATRIC" id="fig|1226633.4.peg.1049"/>
<evidence type="ECO:0000259" key="11">
    <source>
        <dbReference type="Pfam" id="PF02768"/>
    </source>
</evidence>
<dbReference type="AlphaFoldDB" id="A0A017H6J0"/>
<evidence type="ECO:0000313" key="12">
    <source>
        <dbReference type="EMBL" id="KID49544.1"/>
    </source>
</evidence>
<dbReference type="Pfam" id="PF02768">
    <property type="entry name" value="DNA_pol3_beta_3"/>
    <property type="match status" value="1"/>
</dbReference>
<dbReference type="InterPro" id="IPR001001">
    <property type="entry name" value="DNA_polIII_beta"/>
</dbReference>
<feature type="domain" description="DNA polymerase III beta sliding clamp N-terminal" evidence="9">
    <location>
        <begin position="1"/>
        <end position="117"/>
    </location>
</feature>
<feature type="domain" description="DNA polymerase III beta sliding clamp central" evidence="10">
    <location>
        <begin position="135"/>
        <end position="243"/>
    </location>
</feature>
<keyword evidence="5" id="KW-0548">Nucleotidyltransferase</keyword>
<evidence type="ECO:0000256" key="1">
    <source>
        <dbReference type="ARBA" id="ARBA00004496"/>
    </source>
</evidence>
<name>A0A017H6J0_9FUSO</name>
<evidence type="ECO:0000256" key="8">
    <source>
        <dbReference type="ARBA" id="ARBA00023125"/>
    </source>
</evidence>
<dbReference type="CDD" id="cd00140">
    <property type="entry name" value="beta_clamp"/>
    <property type="match status" value="1"/>
</dbReference>
<dbReference type="GO" id="GO:0008408">
    <property type="term" value="F:3'-5' exonuclease activity"/>
    <property type="evidence" value="ECO:0007669"/>
    <property type="project" value="InterPro"/>
</dbReference>
<evidence type="ECO:0000256" key="2">
    <source>
        <dbReference type="ARBA" id="ARBA00010752"/>
    </source>
</evidence>
<dbReference type="InterPro" id="IPR046938">
    <property type="entry name" value="DNA_clamp_sf"/>
</dbReference>
<comment type="caution">
    <text evidence="12">The sequence shown here is derived from an EMBL/GenBank/DDBJ whole genome shotgun (WGS) entry which is preliminary data.</text>
</comment>
<keyword evidence="7" id="KW-0239">DNA-directed DNA polymerase</keyword>
<dbReference type="PANTHER" id="PTHR30478:SF0">
    <property type="entry name" value="BETA SLIDING CLAMP"/>
    <property type="match status" value="1"/>
</dbReference>
<dbReference type="GO" id="GO:0003887">
    <property type="term" value="F:DNA-directed DNA polymerase activity"/>
    <property type="evidence" value="ECO:0007669"/>
    <property type="project" value="UniProtKB-KW"/>
</dbReference>
<dbReference type="NCBIfam" id="TIGR00663">
    <property type="entry name" value="dnan"/>
    <property type="match status" value="1"/>
</dbReference>
<reference evidence="12 13" key="1">
    <citation type="submission" date="2013-08" db="EMBL/GenBank/DDBJ databases">
        <title>An opportunistic ruminal bacterium that causes liver abscesses in cattle.</title>
        <authorList>
            <person name="Benahmed F.H."/>
            <person name="Rasmussen M."/>
            <person name="Harbottle H."/>
            <person name="Soppet D."/>
            <person name="Nagaraja T.G."/>
            <person name="Davidson M."/>
        </authorList>
    </citation>
    <scope>NUCLEOTIDE SEQUENCE [LARGE SCALE GENOMIC DNA]</scope>
    <source>
        <strain evidence="12 13">B35</strain>
    </source>
</reference>
<evidence type="ECO:0000256" key="4">
    <source>
        <dbReference type="ARBA" id="ARBA00022679"/>
    </source>
</evidence>
<evidence type="ECO:0000313" key="13">
    <source>
        <dbReference type="Proteomes" id="UP000031184"/>
    </source>
</evidence>
<dbReference type="InterPro" id="IPR022635">
    <property type="entry name" value="DNA_polIII_beta_C"/>
</dbReference>
<keyword evidence="8" id="KW-0238">DNA-binding</keyword>
<dbReference type="OrthoDB" id="8421503at2"/>
<gene>
    <name evidence="12" type="ORF">C095_05190</name>
</gene>
<comment type="subcellular location">
    <subcellularLocation>
        <location evidence="1">Cytoplasm</location>
    </subcellularLocation>
</comment>
<proteinExistence type="inferred from homology"/>
<organism evidence="12 13">
    <name type="scientific">Fusobacterium necrophorum subsp. funduliforme B35</name>
    <dbReference type="NCBI Taxonomy" id="1226633"/>
    <lineage>
        <taxon>Bacteria</taxon>
        <taxon>Fusobacteriati</taxon>
        <taxon>Fusobacteriota</taxon>
        <taxon>Fusobacteriia</taxon>
        <taxon>Fusobacteriales</taxon>
        <taxon>Fusobacteriaceae</taxon>
        <taxon>Fusobacterium</taxon>
    </lineage>
</organism>
<dbReference type="Pfam" id="PF00712">
    <property type="entry name" value="DNA_pol3_beta"/>
    <property type="match status" value="1"/>
</dbReference>
<dbReference type="Gene3D" id="3.10.150.10">
    <property type="entry name" value="DNA Polymerase III, subunit A, domain 2"/>
    <property type="match status" value="1"/>
</dbReference>
<dbReference type="SUPFAM" id="SSF55979">
    <property type="entry name" value="DNA clamp"/>
    <property type="match status" value="3"/>
</dbReference>
<dbReference type="SMART" id="SM00480">
    <property type="entry name" value="POL3Bc"/>
    <property type="match status" value="1"/>
</dbReference>
<dbReference type="EMBL" id="AUZI01000012">
    <property type="protein sequence ID" value="KID49544.1"/>
    <property type="molecule type" value="Genomic_DNA"/>
</dbReference>
<evidence type="ECO:0000259" key="9">
    <source>
        <dbReference type="Pfam" id="PF00712"/>
    </source>
</evidence>
<keyword evidence="4" id="KW-0808">Transferase</keyword>
<accession>A0A017H6J0</accession>
<dbReference type="GO" id="GO:0003677">
    <property type="term" value="F:DNA binding"/>
    <property type="evidence" value="ECO:0007669"/>
    <property type="project" value="UniProtKB-KW"/>
</dbReference>
<dbReference type="Proteomes" id="UP000031184">
    <property type="component" value="Unassembled WGS sequence"/>
</dbReference>
<keyword evidence="3" id="KW-0963">Cytoplasm</keyword>
<dbReference type="Pfam" id="PF02767">
    <property type="entry name" value="DNA_pol3_beta_2"/>
    <property type="match status" value="1"/>
</dbReference>
<dbReference type="InterPro" id="IPR022637">
    <property type="entry name" value="DNA_polIII_beta_cen"/>
</dbReference>